<sequence>MKKGKLISRLMLQISCAGVLFFCSCSPKITSFVTQEFSPLHPDSVRVYEEGDGVPGSAYSIGRVSVTDRGLTAKCNYAYMLGLAVKETAKKGGNGLYVNEHRDPNFWRSTCHEVFATMLRIPDFTVDSTDIYDGEKAIEQEMQLRKAYKDKVNAFIERHRVPSDMIKLSVGPAWITSRVTTATGDYKNKIGTHVVLSYVHYWRYGHGFGGIADYSYTLYPDASSSRHDDSSVNLLLFAPTYSYSQKIVKGWIWEVGLGIGLAICSNRFSQNIPWGGFQRSMITEAGVGLYTRLSTEYMLSKHWGAGIELNSTTLRFAEPDGYKKTNTNESYGFNRFSVLGGFRFYF</sequence>
<comment type="caution">
    <text evidence="2">The sequence shown here is derived from an EMBL/GenBank/DDBJ whole genome shotgun (WGS) entry which is preliminary data.</text>
</comment>
<dbReference type="HOGENOM" id="CLU_076345_0_0_10"/>
<evidence type="ECO:0008006" key="4">
    <source>
        <dbReference type="Google" id="ProtNLM"/>
    </source>
</evidence>
<reference evidence="2 3" key="1">
    <citation type="submission" date="2012-05" db="EMBL/GenBank/DDBJ databases">
        <authorList>
            <person name="Weinstock G."/>
            <person name="Sodergren E."/>
            <person name="Lobos E.A."/>
            <person name="Fulton L."/>
            <person name="Fulton R."/>
            <person name="Courtney L."/>
            <person name="Fronick C."/>
            <person name="O'Laughlin M."/>
            <person name="Godfrey J."/>
            <person name="Wilson R.M."/>
            <person name="Miner T."/>
            <person name="Farmer C."/>
            <person name="Delehaunty K."/>
            <person name="Cordes M."/>
            <person name="Minx P."/>
            <person name="Tomlinson C."/>
            <person name="Chen J."/>
            <person name="Wollam A."/>
            <person name="Pepin K.H."/>
            <person name="Bhonagiri V."/>
            <person name="Zhang X."/>
            <person name="Suruliraj S."/>
            <person name="Warren W."/>
            <person name="Mitreva M."/>
            <person name="Mardis E.R."/>
            <person name="Wilson R.K."/>
        </authorList>
    </citation>
    <scope>NUCLEOTIDE SEQUENCE [LARGE SCALE GENOMIC DNA]</scope>
    <source>
        <strain evidence="2 3">F0055</strain>
    </source>
</reference>
<dbReference type="OrthoDB" id="1077923at2"/>
<dbReference type="AlphaFoldDB" id="L1NDI7"/>
<dbReference type="RefSeq" id="WP_009162259.1">
    <property type="nucleotide sequence ID" value="NZ_KB290987.1"/>
</dbReference>
<organism evidence="2 3">
    <name type="scientific">Hoylesella saccharolytica F0055</name>
    <dbReference type="NCBI Taxonomy" id="1127699"/>
    <lineage>
        <taxon>Bacteria</taxon>
        <taxon>Pseudomonadati</taxon>
        <taxon>Bacteroidota</taxon>
        <taxon>Bacteroidia</taxon>
        <taxon>Bacteroidales</taxon>
        <taxon>Prevotellaceae</taxon>
        <taxon>Hoylesella</taxon>
    </lineage>
</organism>
<gene>
    <name evidence="2" type="ORF">HMPREF9151_01045</name>
</gene>
<proteinExistence type="predicted"/>
<dbReference type="PROSITE" id="PS51257">
    <property type="entry name" value="PROKAR_LIPOPROTEIN"/>
    <property type="match status" value="1"/>
</dbReference>
<evidence type="ECO:0000313" key="2">
    <source>
        <dbReference type="EMBL" id="EKY01433.1"/>
    </source>
</evidence>
<evidence type="ECO:0000256" key="1">
    <source>
        <dbReference type="SAM" id="SignalP"/>
    </source>
</evidence>
<protein>
    <recommendedName>
        <fullName evidence="4">Outer membrane protein beta-barrel domain-containing protein</fullName>
    </recommendedName>
</protein>
<dbReference type="EMBL" id="AMEP01000069">
    <property type="protein sequence ID" value="EKY01433.1"/>
    <property type="molecule type" value="Genomic_DNA"/>
</dbReference>
<dbReference type="Proteomes" id="UP000010433">
    <property type="component" value="Unassembled WGS sequence"/>
</dbReference>
<feature type="signal peptide" evidence="1">
    <location>
        <begin position="1"/>
        <end position="22"/>
    </location>
</feature>
<name>L1NDI7_9BACT</name>
<feature type="chain" id="PRO_5003954463" description="Outer membrane protein beta-barrel domain-containing protein" evidence="1">
    <location>
        <begin position="23"/>
        <end position="346"/>
    </location>
</feature>
<evidence type="ECO:0000313" key="3">
    <source>
        <dbReference type="Proteomes" id="UP000010433"/>
    </source>
</evidence>
<dbReference type="PATRIC" id="fig|1127699.3.peg.966"/>
<keyword evidence="3" id="KW-1185">Reference proteome</keyword>
<accession>L1NDI7</accession>
<keyword evidence="1" id="KW-0732">Signal</keyword>
<dbReference type="STRING" id="1127699.HMPREF9151_01045"/>